<evidence type="ECO:0000313" key="1">
    <source>
        <dbReference type="EMBL" id="AOO74020.1"/>
    </source>
</evidence>
<sequence length="65" mass="7701">MFINTKIYKPCEDEILQTLTDYKFNINQAKYVLDHVSERLSNYSYINFSNDDKESDLNGSITDKR</sequence>
<protein>
    <submittedName>
        <fullName evidence="1">Uncharacterized protein</fullName>
    </submittedName>
</protein>
<accession>A0A1D7TST7</accession>
<reference evidence="1 2" key="1">
    <citation type="submission" date="2016-09" db="EMBL/GenBank/DDBJ databases">
        <title>Complete Genome Sequence of Lactobacillus salivarius Jin.</title>
        <authorList>
            <person name="Jin N."/>
            <person name="Li C."/>
            <person name="Wang M."/>
            <person name="Ren D."/>
            <person name="Di Y."/>
            <person name="Pan R."/>
            <person name="Du S."/>
            <person name="Lu H."/>
            <person name="Li X."/>
            <person name="Tian M."/>
        </authorList>
    </citation>
    <scope>NUCLEOTIDE SEQUENCE [LARGE SCALE GENOMIC DNA]</scope>
    <source>
        <strain evidence="1 2">CICC 23174</strain>
    </source>
</reference>
<organism evidence="1 2">
    <name type="scientific">Ligilactobacillus salivarius</name>
    <dbReference type="NCBI Taxonomy" id="1624"/>
    <lineage>
        <taxon>Bacteria</taxon>
        <taxon>Bacillati</taxon>
        <taxon>Bacillota</taxon>
        <taxon>Bacilli</taxon>
        <taxon>Lactobacillales</taxon>
        <taxon>Lactobacillaceae</taxon>
        <taxon>Ligilactobacillus</taxon>
    </lineage>
</organism>
<dbReference type="Proteomes" id="UP000094723">
    <property type="component" value="Chromosome"/>
</dbReference>
<name>A0A1D7TST7_9LACO</name>
<proteinExistence type="predicted"/>
<dbReference type="AlphaFoldDB" id="A0A1D7TST7"/>
<gene>
    <name evidence="1" type="ORF">BHF65_07260</name>
</gene>
<dbReference type="EMBL" id="CP017107">
    <property type="protein sequence ID" value="AOO74020.1"/>
    <property type="molecule type" value="Genomic_DNA"/>
</dbReference>
<evidence type="ECO:0000313" key="2">
    <source>
        <dbReference type="Proteomes" id="UP000094723"/>
    </source>
</evidence>